<dbReference type="EMBL" id="CAJVPU010004351">
    <property type="protein sequence ID" value="CAG8531710.1"/>
    <property type="molecule type" value="Genomic_DNA"/>
</dbReference>
<comment type="caution">
    <text evidence="1">The sequence shown here is derived from an EMBL/GenBank/DDBJ whole genome shotgun (WGS) entry which is preliminary data.</text>
</comment>
<gene>
    <name evidence="1" type="ORF">DHETER_LOCUS4395</name>
</gene>
<name>A0ACA9LIP1_9GLOM</name>
<proteinExistence type="predicted"/>
<dbReference type="Proteomes" id="UP000789702">
    <property type="component" value="Unassembled WGS sequence"/>
</dbReference>
<organism evidence="1 2">
    <name type="scientific">Dentiscutata heterogama</name>
    <dbReference type="NCBI Taxonomy" id="1316150"/>
    <lineage>
        <taxon>Eukaryota</taxon>
        <taxon>Fungi</taxon>
        <taxon>Fungi incertae sedis</taxon>
        <taxon>Mucoromycota</taxon>
        <taxon>Glomeromycotina</taxon>
        <taxon>Glomeromycetes</taxon>
        <taxon>Diversisporales</taxon>
        <taxon>Gigasporaceae</taxon>
        <taxon>Dentiscutata</taxon>
    </lineage>
</organism>
<evidence type="ECO:0000313" key="2">
    <source>
        <dbReference type="Proteomes" id="UP000789702"/>
    </source>
</evidence>
<evidence type="ECO:0000313" key="1">
    <source>
        <dbReference type="EMBL" id="CAG8531710.1"/>
    </source>
</evidence>
<feature type="non-terminal residue" evidence="1">
    <location>
        <position position="1"/>
    </location>
</feature>
<sequence length="209" mass="24356">NLQQWVNEYNIQANQLNSSLYGRTTMSLIGDLIIKDFPKLKAASFIANGYMFKLTIDKLTRMYIPDNLLEAIKLPANPVVTGSIYYEYSAKDKDQLKGLLSKQERQTIEASSSSPIRHSFYKKFFDDYLQNKKSELANLKKKINEEENGQLDIYLQLQQSTDKDKIQMKKVKRRILKKLTIEDLQKILKTNEKINELEKQVNEIKLINS</sequence>
<keyword evidence="2" id="KW-1185">Reference proteome</keyword>
<accession>A0ACA9LIP1</accession>
<reference evidence="1" key="1">
    <citation type="submission" date="2021-06" db="EMBL/GenBank/DDBJ databases">
        <authorList>
            <person name="Kallberg Y."/>
            <person name="Tangrot J."/>
            <person name="Rosling A."/>
        </authorList>
    </citation>
    <scope>NUCLEOTIDE SEQUENCE</scope>
    <source>
        <strain evidence="1">IL203A</strain>
    </source>
</reference>
<protein>
    <submittedName>
        <fullName evidence="1">16262_t:CDS:1</fullName>
    </submittedName>
</protein>